<evidence type="ECO:0000256" key="3">
    <source>
        <dbReference type="ARBA" id="ARBA00023015"/>
    </source>
</evidence>
<comment type="caution">
    <text evidence="10">The sequence shown here is derived from an EMBL/GenBank/DDBJ whole genome shotgun (WGS) entry which is preliminary data.</text>
</comment>
<dbReference type="SMART" id="SM00415">
    <property type="entry name" value="HSF"/>
    <property type="match status" value="1"/>
</dbReference>
<feature type="domain" description="HSF-type DNA-binding" evidence="9">
    <location>
        <begin position="1"/>
        <end position="93"/>
    </location>
</feature>
<evidence type="ECO:0000313" key="11">
    <source>
        <dbReference type="Proteomes" id="UP001209540"/>
    </source>
</evidence>
<evidence type="ECO:0000256" key="6">
    <source>
        <dbReference type="ARBA" id="ARBA00023242"/>
    </source>
</evidence>
<dbReference type="Pfam" id="PF00447">
    <property type="entry name" value="HSF_DNA-bind"/>
    <property type="match status" value="1"/>
</dbReference>
<dbReference type="InterPro" id="IPR000232">
    <property type="entry name" value="HSF_DNA-bd"/>
</dbReference>
<reference evidence="10" key="2">
    <citation type="submission" date="2023-02" db="EMBL/GenBank/DDBJ databases">
        <authorList>
            <consortium name="DOE Joint Genome Institute"/>
            <person name="Mondo S.J."/>
            <person name="Chang Y."/>
            <person name="Wang Y."/>
            <person name="Ahrendt S."/>
            <person name="Andreopoulos W."/>
            <person name="Barry K."/>
            <person name="Beard J."/>
            <person name="Benny G.L."/>
            <person name="Blankenship S."/>
            <person name="Bonito G."/>
            <person name="Cuomo C."/>
            <person name="Desiro A."/>
            <person name="Gervers K.A."/>
            <person name="Hundley H."/>
            <person name="Kuo A."/>
            <person name="LaButti K."/>
            <person name="Lang B.F."/>
            <person name="Lipzen A."/>
            <person name="O'Donnell K."/>
            <person name="Pangilinan J."/>
            <person name="Reynolds N."/>
            <person name="Sandor L."/>
            <person name="Smith M.W."/>
            <person name="Tsang A."/>
            <person name="Grigoriev I.V."/>
            <person name="Stajich J.E."/>
            <person name="Spatafora J.W."/>
        </authorList>
    </citation>
    <scope>NUCLEOTIDE SEQUENCE</scope>
    <source>
        <strain evidence="10">RSA 2281</strain>
    </source>
</reference>
<keyword evidence="6" id="KW-0539">Nucleus</keyword>
<gene>
    <name evidence="10" type="ORF">BDA99DRAFT_446976</name>
</gene>
<keyword evidence="5" id="KW-0804">Transcription</keyword>
<dbReference type="PANTHER" id="PTHR10015">
    <property type="entry name" value="HEAT SHOCK TRANSCRIPTION FACTOR"/>
    <property type="match status" value="1"/>
</dbReference>
<proteinExistence type="inferred from homology"/>
<feature type="region of interest" description="Disordered" evidence="8">
    <location>
        <begin position="87"/>
        <end position="129"/>
    </location>
</feature>
<feature type="compositionally biased region" description="Low complexity" evidence="8">
    <location>
        <begin position="96"/>
        <end position="116"/>
    </location>
</feature>
<evidence type="ECO:0000256" key="5">
    <source>
        <dbReference type="ARBA" id="ARBA00023163"/>
    </source>
</evidence>
<keyword evidence="3" id="KW-0805">Transcription regulation</keyword>
<evidence type="ECO:0000256" key="8">
    <source>
        <dbReference type="SAM" id="MobiDB-lite"/>
    </source>
</evidence>
<dbReference type="Proteomes" id="UP001209540">
    <property type="component" value="Unassembled WGS sequence"/>
</dbReference>
<dbReference type="Gene3D" id="1.10.10.10">
    <property type="entry name" value="Winged helix-like DNA-binding domain superfamily/Winged helix DNA-binding domain"/>
    <property type="match status" value="1"/>
</dbReference>
<dbReference type="PRINTS" id="PR00056">
    <property type="entry name" value="HSFDOMAIN"/>
</dbReference>
<comment type="similarity">
    <text evidence="2 7">Belongs to the HSF family.</text>
</comment>
<dbReference type="FunFam" id="1.10.10.10:FF:000027">
    <property type="entry name" value="Heat shock transcription factor 1"/>
    <property type="match status" value="1"/>
</dbReference>
<dbReference type="InterPro" id="IPR036388">
    <property type="entry name" value="WH-like_DNA-bd_sf"/>
</dbReference>
<dbReference type="AlphaFoldDB" id="A0AAD5P8F8"/>
<dbReference type="SUPFAM" id="SSF46785">
    <property type="entry name" value="Winged helix' DNA-binding domain"/>
    <property type="match status" value="1"/>
</dbReference>
<evidence type="ECO:0000256" key="1">
    <source>
        <dbReference type="ARBA" id="ARBA00004123"/>
    </source>
</evidence>
<sequence>MLNDSSNNHLIRWSVDGHAICIPDVAAFSKEILPQYFKHNNWSSFIRQLNLYEFRRVNVSEPTGGSDPRQTYFFMNDDFQRGQSDRLSRIKRQSTTHKTASSSSTTTTGETTSSQGGRRRGSNEPEHDHHHYCFLNEEGTCAAESKMTQLHDLVVETEKKCNYLSKEAENLRMIYNKQQEV</sequence>
<dbReference type="GO" id="GO:0003700">
    <property type="term" value="F:DNA-binding transcription factor activity"/>
    <property type="evidence" value="ECO:0007669"/>
    <property type="project" value="InterPro"/>
</dbReference>
<name>A0AAD5P8F8_9FUNG</name>
<keyword evidence="4 10" id="KW-0238">DNA-binding</keyword>
<dbReference type="GO" id="GO:0043565">
    <property type="term" value="F:sequence-specific DNA binding"/>
    <property type="evidence" value="ECO:0007669"/>
    <property type="project" value="InterPro"/>
</dbReference>
<dbReference type="InterPro" id="IPR036390">
    <property type="entry name" value="WH_DNA-bd_sf"/>
</dbReference>
<organism evidence="10 11">
    <name type="scientific">Phascolomyces articulosus</name>
    <dbReference type="NCBI Taxonomy" id="60185"/>
    <lineage>
        <taxon>Eukaryota</taxon>
        <taxon>Fungi</taxon>
        <taxon>Fungi incertae sedis</taxon>
        <taxon>Mucoromycota</taxon>
        <taxon>Mucoromycotina</taxon>
        <taxon>Mucoromycetes</taxon>
        <taxon>Mucorales</taxon>
        <taxon>Lichtheimiaceae</taxon>
        <taxon>Phascolomyces</taxon>
    </lineage>
</organism>
<evidence type="ECO:0000256" key="2">
    <source>
        <dbReference type="ARBA" id="ARBA00006403"/>
    </source>
</evidence>
<keyword evidence="11" id="KW-1185">Reference proteome</keyword>
<protein>
    <submittedName>
        <fullName evidence="10">HSF-type DNA-binding-domain-containing protein</fullName>
    </submittedName>
</protein>
<evidence type="ECO:0000256" key="7">
    <source>
        <dbReference type="RuleBase" id="RU004020"/>
    </source>
</evidence>
<dbReference type="EMBL" id="JAIXMP010000043">
    <property type="protein sequence ID" value="KAI9247191.1"/>
    <property type="molecule type" value="Genomic_DNA"/>
</dbReference>
<accession>A0AAD5P8F8</accession>
<dbReference type="PANTHER" id="PTHR10015:SF427">
    <property type="entry name" value="HEAT SHOCK FACTOR PROTEIN"/>
    <property type="match status" value="1"/>
</dbReference>
<comment type="subcellular location">
    <subcellularLocation>
        <location evidence="1">Nucleus</location>
    </subcellularLocation>
</comment>
<evidence type="ECO:0000256" key="4">
    <source>
        <dbReference type="ARBA" id="ARBA00023125"/>
    </source>
</evidence>
<evidence type="ECO:0000313" key="10">
    <source>
        <dbReference type="EMBL" id="KAI9247191.1"/>
    </source>
</evidence>
<dbReference type="GO" id="GO:0005634">
    <property type="term" value="C:nucleus"/>
    <property type="evidence" value="ECO:0007669"/>
    <property type="project" value="UniProtKB-SubCell"/>
</dbReference>
<reference evidence="10" key="1">
    <citation type="journal article" date="2022" name="IScience">
        <title>Evolution of zygomycete secretomes and the origins of terrestrial fungal ecologies.</title>
        <authorList>
            <person name="Chang Y."/>
            <person name="Wang Y."/>
            <person name="Mondo S."/>
            <person name="Ahrendt S."/>
            <person name="Andreopoulos W."/>
            <person name="Barry K."/>
            <person name="Beard J."/>
            <person name="Benny G.L."/>
            <person name="Blankenship S."/>
            <person name="Bonito G."/>
            <person name="Cuomo C."/>
            <person name="Desiro A."/>
            <person name="Gervers K.A."/>
            <person name="Hundley H."/>
            <person name="Kuo A."/>
            <person name="LaButti K."/>
            <person name="Lang B.F."/>
            <person name="Lipzen A."/>
            <person name="O'Donnell K."/>
            <person name="Pangilinan J."/>
            <person name="Reynolds N."/>
            <person name="Sandor L."/>
            <person name="Smith M.E."/>
            <person name="Tsang A."/>
            <person name="Grigoriev I.V."/>
            <person name="Stajich J.E."/>
            <person name="Spatafora J.W."/>
        </authorList>
    </citation>
    <scope>NUCLEOTIDE SEQUENCE</scope>
    <source>
        <strain evidence="10">RSA 2281</strain>
    </source>
</reference>
<evidence type="ECO:0000259" key="9">
    <source>
        <dbReference type="SMART" id="SM00415"/>
    </source>
</evidence>